<evidence type="ECO:0000313" key="1">
    <source>
        <dbReference type="EMBL" id="KHN72415.1"/>
    </source>
</evidence>
<protein>
    <submittedName>
        <fullName evidence="1">Uncharacterized protein</fullName>
    </submittedName>
</protein>
<gene>
    <name evidence="1" type="ORF">Tcan_12824</name>
</gene>
<dbReference type="OrthoDB" id="10591341at2759"/>
<dbReference type="AlphaFoldDB" id="A0A0B2UU69"/>
<sequence length="72" mass="7891">MEGGEGCVEKKLHRSANAAFTPYFYSPFVQTYTGRQYDAASPTGAAYGPNAVPYQVLEPQSSSYYQATLNNK</sequence>
<evidence type="ECO:0000313" key="2">
    <source>
        <dbReference type="Proteomes" id="UP000031036"/>
    </source>
</evidence>
<comment type="caution">
    <text evidence="1">The sequence shown here is derived from an EMBL/GenBank/DDBJ whole genome shotgun (WGS) entry which is preliminary data.</text>
</comment>
<dbReference type="EMBL" id="JPKZ01003252">
    <property type="protein sequence ID" value="KHN72415.1"/>
    <property type="molecule type" value="Genomic_DNA"/>
</dbReference>
<name>A0A0B2UU69_TOXCA</name>
<proteinExistence type="predicted"/>
<accession>A0A0B2UU69</accession>
<organism evidence="1 2">
    <name type="scientific">Toxocara canis</name>
    <name type="common">Canine roundworm</name>
    <dbReference type="NCBI Taxonomy" id="6265"/>
    <lineage>
        <taxon>Eukaryota</taxon>
        <taxon>Metazoa</taxon>
        <taxon>Ecdysozoa</taxon>
        <taxon>Nematoda</taxon>
        <taxon>Chromadorea</taxon>
        <taxon>Rhabditida</taxon>
        <taxon>Spirurina</taxon>
        <taxon>Ascaridomorpha</taxon>
        <taxon>Ascaridoidea</taxon>
        <taxon>Toxocaridae</taxon>
        <taxon>Toxocara</taxon>
    </lineage>
</organism>
<reference evidence="1 2" key="1">
    <citation type="submission" date="2014-11" db="EMBL/GenBank/DDBJ databases">
        <title>Genetic blueprint of the zoonotic pathogen Toxocara canis.</title>
        <authorList>
            <person name="Zhu X.-Q."/>
            <person name="Korhonen P.K."/>
            <person name="Cai H."/>
            <person name="Young N.D."/>
            <person name="Nejsum P."/>
            <person name="von Samson-Himmelstjerna G."/>
            <person name="Boag P.R."/>
            <person name="Tan P."/>
            <person name="Li Q."/>
            <person name="Min J."/>
            <person name="Yang Y."/>
            <person name="Wang X."/>
            <person name="Fang X."/>
            <person name="Hall R.S."/>
            <person name="Hofmann A."/>
            <person name="Sternberg P.W."/>
            <person name="Jex A.R."/>
            <person name="Gasser R.B."/>
        </authorList>
    </citation>
    <scope>NUCLEOTIDE SEQUENCE [LARGE SCALE GENOMIC DNA]</scope>
    <source>
        <strain evidence="1">PN_DK_2014</strain>
    </source>
</reference>
<keyword evidence="2" id="KW-1185">Reference proteome</keyword>
<dbReference type="Proteomes" id="UP000031036">
    <property type="component" value="Unassembled WGS sequence"/>
</dbReference>